<proteinExistence type="predicted"/>
<dbReference type="Proteomes" id="UP000887013">
    <property type="component" value="Unassembled WGS sequence"/>
</dbReference>
<feature type="transmembrane region" description="Helical" evidence="1">
    <location>
        <begin position="79"/>
        <end position="101"/>
    </location>
</feature>
<keyword evidence="1" id="KW-1133">Transmembrane helix</keyword>
<reference evidence="2" key="1">
    <citation type="submission" date="2020-08" db="EMBL/GenBank/DDBJ databases">
        <title>Multicomponent nature underlies the extraordinary mechanical properties of spider dragline silk.</title>
        <authorList>
            <person name="Kono N."/>
            <person name="Nakamura H."/>
            <person name="Mori M."/>
            <person name="Yoshida Y."/>
            <person name="Ohtoshi R."/>
            <person name="Malay A.D."/>
            <person name="Moran D.A.P."/>
            <person name="Tomita M."/>
            <person name="Numata K."/>
            <person name="Arakawa K."/>
        </authorList>
    </citation>
    <scope>NUCLEOTIDE SEQUENCE</scope>
</reference>
<keyword evidence="1" id="KW-0812">Transmembrane</keyword>
<protein>
    <submittedName>
        <fullName evidence="2">Uncharacterized protein</fullName>
    </submittedName>
</protein>
<comment type="caution">
    <text evidence="2">The sequence shown here is derived from an EMBL/GenBank/DDBJ whole genome shotgun (WGS) entry which is preliminary data.</text>
</comment>
<evidence type="ECO:0000313" key="3">
    <source>
        <dbReference type="Proteomes" id="UP000887013"/>
    </source>
</evidence>
<evidence type="ECO:0000313" key="2">
    <source>
        <dbReference type="EMBL" id="GFT23355.1"/>
    </source>
</evidence>
<gene>
    <name evidence="2" type="ORF">NPIL_159941</name>
</gene>
<dbReference type="EMBL" id="BMAW01011354">
    <property type="protein sequence ID" value="GFT23355.1"/>
    <property type="molecule type" value="Genomic_DNA"/>
</dbReference>
<evidence type="ECO:0000256" key="1">
    <source>
        <dbReference type="SAM" id="Phobius"/>
    </source>
</evidence>
<name>A0A8X6TMD3_NEPPI</name>
<sequence length="102" mass="11933">MMKTDIMQSGKENFSQEFEVAMTSDTDRRTDVCSWAIMNDTQKWRLKKCFGAKRSSRPGPFILNRNPEKKKYLSRKCKFVFLFVILHTRKVAFCLPAFVGIT</sequence>
<accession>A0A8X6TMD3</accession>
<keyword evidence="1" id="KW-0472">Membrane</keyword>
<organism evidence="2 3">
    <name type="scientific">Nephila pilipes</name>
    <name type="common">Giant wood spider</name>
    <name type="synonym">Nephila maculata</name>
    <dbReference type="NCBI Taxonomy" id="299642"/>
    <lineage>
        <taxon>Eukaryota</taxon>
        <taxon>Metazoa</taxon>
        <taxon>Ecdysozoa</taxon>
        <taxon>Arthropoda</taxon>
        <taxon>Chelicerata</taxon>
        <taxon>Arachnida</taxon>
        <taxon>Araneae</taxon>
        <taxon>Araneomorphae</taxon>
        <taxon>Entelegynae</taxon>
        <taxon>Araneoidea</taxon>
        <taxon>Nephilidae</taxon>
        <taxon>Nephila</taxon>
    </lineage>
</organism>
<dbReference type="AlphaFoldDB" id="A0A8X6TMD3"/>
<keyword evidence="3" id="KW-1185">Reference proteome</keyword>